<feature type="binding site" evidence="11">
    <location>
        <begin position="153"/>
        <end position="155"/>
    </location>
    <ligand>
        <name>NADP(+)</name>
        <dbReference type="ChEBI" id="CHEBI:58349"/>
    </ligand>
</feature>
<dbReference type="GO" id="GO:0009086">
    <property type="term" value="P:methionine biosynthetic process"/>
    <property type="evidence" value="ECO:0007669"/>
    <property type="project" value="UniProtKB-KW"/>
</dbReference>
<dbReference type="FunFam" id="3.40.50.720:FF:000006">
    <property type="entry name" value="Bifunctional protein FolD"/>
    <property type="match status" value="1"/>
</dbReference>
<dbReference type="GO" id="GO:0005829">
    <property type="term" value="C:cytosol"/>
    <property type="evidence" value="ECO:0007669"/>
    <property type="project" value="TreeGrafter"/>
</dbReference>
<keyword evidence="10 11" id="KW-0511">Multifunctional enzyme</keyword>
<dbReference type="Gene3D" id="3.40.50.720">
    <property type="entry name" value="NAD(P)-binding Rossmann-like Domain"/>
    <property type="match status" value="1"/>
</dbReference>
<dbReference type="GO" id="GO:0035999">
    <property type="term" value="P:tetrahydrofolate interconversion"/>
    <property type="evidence" value="ECO:0007669"/>
    <property type="project" value="UniProtKB-UniRule"/>
</dbReference>
<dbReference type="Proteomes" id="UP000176631">
    <property type="component" value="Unassembled WGS sequence"/>
</dbReference>
<evidence type="ECO:0000256" key="9">
    <source>
        <dbReference type="ARBA" id="ARBA00023167"/>
    </source>
</evidence>
<evidence type="ECO:0000256" key="5">
    <source>
        <dbReference type="ARBA" id="ARBA00022801"/>
    </source>
</evidence>
<dbReference type="InterPro" id="IPR020631">
    <property type="entry name" value="THF_DH/CycHdrlase_NAD-bd_dom"/>
</dbReference>
<dbReference type="SUPFAM" id="SSF53223">
    <property type="entry name" value="Aminoacid dehydrogenase-like, N-terminal domain"/>
    <property type="match status" value="1"/>
</dbReference>
<keyword evidence="4 11" id="KW-0658">Purine biosynthesis</keyword>
<evidence type="ECO:0000256" key="2">
    <source>
        <dbReference type="ARBA" id="ARBA00011738"/>
    </source>
</evidence>
<evidence type="ECO:0000313" key="15">
    <source>
        <dbReference type="Proteomes" id="UP000176631"/>
    </source>
</evidence>
<gene>
    <name evidence="11" type="primary">folD</name>
    <name evidence="14" type="ORF">A2172_05190</name>
</gene>
<dbReference type="AlphaFoldDB" id="A0A1G1W897"/>
<dbReference type="GO" id="GO:0004488">
    <property type="term" value="F:methylenetetrahydrofolate dehydrogenase (NADP+) activity"/>
    <property type="evidence" value="ECO:0007669"/>
    <property type="project" value="UniProtKB-UniRule"/>
</dbReference>
<feature type="domain" description="Tetrahydrofolate dehydrogenase/cyclohydrolase catalytic" evidence="12">
    <location>
        <begin position="6"/>
        <end position="117"/>
    </location>
</feature>
<feature type="domain" description="Tetrahydrofolate dehydrogenase/cyclohydrolase NAD(P)-binding" evidence="13">
    <location>
        <begin position="127"/>
        <end position="268"/>
    </location>
</feature>
<dbReference type="CDD" id="cd01080">
    <property type="entry name" value="NAD_bind_m-THF_DH_Cyclohyd"/>
    <property type="match status" value="1"/>
</dbReference>
<organism evidence="14 15">
    <name type="scientific">Candidatus Woykebacteria bacterium RBG_13_40_15</name>
    <dbReference type="NCBI Taxonomy" id="1802593"/>
    <lineage>
        <taxon>Bacteria</taxon>
        <taxon>Candidatus Woykeibacteriota</taxon>
    </lineage>
</organism>
<dbReference type="STRING" id="1802593.A2172_05190"/>
<dbReference type="InterPro" id="IPR000672">
    <property type="entry name" value="THF_DH/CycHdrlase"/>
</dbReference>
<keyword evidence="5 11" id="KW-0378">Hydrolase</keyword>
<evidence type="ECO:0000259" key="12">
    <source>
        <dbReference type="Pfam" id="PF00763"/>
    </source>
</evidence>
<dbReference type="EMBL" id="MHCP01000019">
    <property type="protein sequence ID" value="OGY23899.1"/>
    <property type="molecule type" value="Genomic_DNA"/>
</dbReference>
<dbReference type="PRINTS" id="PR00085">
    <property type="entry name" value="THFDHDRGNASE"/>
</dbReference>
<dbReference type="FunFam" id="3.40.50.10860:FF:000005">
    <property type="entry name" value="C-1-tetrahydrofolate synthase, cytoplasmic, putative"/>
    <property type="match status" value="1"/>
</dbReference>
<comment type="similarity">
    <text evidence="11">Belongs to the tetrahydrofolate dehydrogenase/cyclohydrolase family.</text>
</comment>
<dbReference type="InterPro" id="IPR046346">
    <property type="entry name" value="Aminoacid_DH-like_N_sf"/>
</dbReference>
<evidence type="ECO:0000256" key="3">
    <source>
        <dbReference type="ARBA" id="ARBA00022563"/>
    </source>
</evidence>
<evidence type="ECO:0000256" key="1">
    <source>
        <dbReference type="ARBA" id="ARBA00004777"/>
    </source>
</evidence>
<dbReference type="PANTHER" id="PTHR48099:SF5">
    <property type="entry name" value="C-1-TETRAHYDROFOLATE SYNTHASE, CYTOPLASMIC"/>
    <property type="match status" value="1"/>
</dbReference>
<evidence type="ECO:0000256" key="8">
    <source>
        <dbReference type="ARBA" id="ARBA00023102"/>
    </source>
</evidence>
<comment type="function">
    <text evidence="11">Catalyzes the oxidation of 5,10-methylenetetrahydrofolate to 5,10-methenyltetrahydrofolate and then the hydrolysis of 5,10-methenyltetrahydrofolate to 10-formyltetrahydrofolate.</text>
</comment>
<evidence type="ECO:0000256" key="11">
    <source>
        <dbReference type="HAMAP-Rule" id="MF_01576"/>
    </source>
</evidence>
<feature type="binding site" evidence="11">
    <location>
        <position position="219"/>
    </location>
    <ligand>
        <name>NADP(+)</name>
        <dbReference type="ChEBI" id="CHEBI:58349"/>
    </ligand>
</feature>
<comment type="pathway">
    <text evidence="1 11">One-carbon metabolism; tetrahydrofolate interconversion.</text>
</comment>
<reference evidence="14 15" key="1">
    <citation type="journal article" date="2016" name="Nat. Commun.">
        <title>Thousands of microbial genomes shed light on interconnected biogeochemical processes in an aquifer system.</title>
        <authorList>
            <person name="Anantharaman K."/>
            <person name="Brown C.T."/>
            <person name="Hug L.A."/>
            <person name="Sharon I."/>
            <person name="Castelle C.J."/>
            <person name="Probst A.J."/>
            <person name="Thomas B.C."/>
            <person name="Singh A."/>
            <person name="Wilkins M.J."/>
            <person name="Karaoz U."/>
            <person name="Brodie E.L."/>
            <person name="Williams K.H."/>
            <person name="Hubbard S.S."/>
            <person name="Banfield J.F."/>
        </authorList>
    </citation>
    <scope>NUCLEOTIDE SEQUENCE [LARGE SCALE GENOMIC DNA]</scope>
</reference>
<keyword evidence="3 11" id="KW-0554">One-carbon metabolism</keyword>
<dbReference type="InterPro" id="IPR020867">
    <property type="entry name" value="THF_DH/CycHdrlase_CS"/>
</dbReference>
<dbReference type="Pfam" id="PF02882">
    <property type="entry name" value="THF_DHG_CYH_C"/>
    <property type="match status" value="1"/>
</dbReference>
<dbReference type="EC" id="1.5.1.5" evidence="11"/>
<keyword evidence="7 11" id="KW-0560">Oxidoreductase</keyword>
<comment type="catalytic activity">
    <reaction evidence="11">
        <text>(6R)-5,10-methylene-5,6,7,8-tetrahydrofolate + NADP(+) = (6R)-5,10-methenyltetrahydrofolate + NADPH</text>
        <dbReference type="Rhea" id="RHEA:22812"/>
        <dbReference type="ChEBI" id="CHEBI:15636"/>
        <dbReference type="ChEBI" id="CHEBI:57455"/>
        <dbReference type="ChEBI" id="CHEBI:57783"/>
        <dbReference type="ChEBI" id="CHEBI:58349"/>
        <dbReference type="EC" id="1.5.1.5"/>
    </reaction>
</comment>
<dbReference type="GO" id="GO:0006164">
    <property type="term" value="P:purine nucleotide biosynthetic process"/>
    <property type="evidence" value="ECO:0007669"/>
    <property type="project" value="UniProtKB-KW"/>
</dbReference>
<evidence type="ECO:0000256" key="6">
    <source>
        <dbReference type="ARBA" id="ARBA00022857"/>
    </source>
</evidence>
<sequence>MTAELLDGKKVSEIILEGLAKKIAKMQKKPNLTAILVGEDTASEIYVGQKEKVANKIGINFNLIKKPGNTSQIELETLIDSLNKDPKVQGIIVQKPLPSKLESDKIDLLIDPKKDVDGLNPISEFTPATTRGIIELLNFYKIKIEAKRVVVIGISKLVGLPTALEFLNKNATVSICHIKTPKLVTETKQADILVVAAGHSNLISANMVKKGAVVIDVGINRIEKRGKIKLVGDVDFQAVSKIASFVTPVPGGVGPMTVAGLMQNLIETTS</sequence>
<dbReference type="EC" id="3.5.4.9" evidence="11"/>
<keyword evidence="9 11" id="KW-0486">Methionine biosynthesis</keyword>
<keyword evidence="8 11" id="KW-0368">Histidine biosynthesis</keyword>
<accession>A0A1G1W897</accession>
<dbReference type="SUPFAM" id="SSF51735">
    <property type="entry name" value="NAD(P)-binding Rossmann-fold domains"/>
    <property type="match status" value="1"/>
</dbReference>
<feature type="binding site" evidence="11">
    <location>
        <position position="178"/>
    </location>
    <ligand>
        <name>NADP(+)</name>
        <dbReference type="ChEBI" id="CHEBI:58349"/>
    </ligand>
</feature>
<dbReference type="Gene3D" id="3.40.50.10860">
    <property type="entry name" value="Leucine Dehydrogenase, chain A, domain 1"/>
    <property type="match status" value="1"/>
</dbReference>
<evidence type="ECO:0000256" key="10">
    <source>
        <dbReference type="ARBA" id="ARBA00023268"/>
    </source>
</evidence>
<dbReference type="UniPathway" id="UPA00193"/>
<keyword evidence="6 11" id="KW-0521">NADP</keyword>
<dbReference type="InterPro" id="IPR036291">
    <property type="entry name" value="NAD(P)-bd_dom_sf"/>
</dbReference>
<keyword evidence="11" id="KW-0028">Amino-acid biosynthesis</keyword>
<comment type="catalytic activity">
    <reaction evidence="11">
        <text>(6R)-5,10-methenyltetrahydrofolate + H2O = (6R)-10-formyltetrahydrofolate + H(+)</text>
        <dbReference type="Rhea" id="RHEA:23700"/>
        <dbReference type="ChEBI" id="CHEBI:15377"/>
        <dbReference type="ChEBI" id="CHEBI:15378"/>
        <dbReference type="ChEBI" id="CHEBI:57455"/>
        <dbReference type="ChEBI" id="CHEBI:195366"/>
        <dbReference type="EC" id="3.5.4.9"/>
    </reaction>
</comment>
<dbReference type="HAMAP" id="MF_01576">
    <property type="entry name" value="THF_DHG_CYH"/>
    <property type="match status" value="1"/>
</dbReference>
<name>A0A1G1W897_9BACT</name>
<evidence type="ECO:0000256" key="7">
    <source>
        <dbReference type="ARBA" id="ARBA00023002"/>
    </source>
</evidence>
<dbReference type="GO" id="GO:0000105">
    <property type="term" value="P:L-histidine biosynthetic process"/>
    <property type="evidence" value="ECO:0007669"/>
    <property type="project" value="UniProtKB-KW"/>
</dbReference>
<dbReference type="PROSITE" id="PS00767">
    <property type="entry name" value="THF_DHG_CYH_2"/>
    <property type="match status" value="1"/>
</dbReference>
<dbReference type="InterPro" id="IPR020630">
    <property type="entry name" value="THF_DH/CycHdrlase_cat_dom"/>
</dbReference>
<comment type="caution">
    <text evidence="14">The sequence shown here is derived from an EMBL/GenBank/DDBJ whole genome shotgun (WGS) entry which is preliminary data.</text>
</comment>
<protein>
    <recommendedName>
        <fullName evidence="11">Bifunctional protein FolD</fullName>
    </recommendedName>
    <domain>
        <recommendedName>
            <fullName evidence="11">Methylenetetrahydrofolate dehydrogenase</fullName>
            <ecNumber evidence="11">1.5.1.5</ecNumber>
        </recommendedName>
    </domain>
    <domain>
        <recommendedName>
            <fullName evidence="11">Methenyltetrahydrofolate cyclohydrolase</fullName>
            <ecNumber evidence="11">3.5.4.9</ecNumber>
        </recommendedName>
    </domain>
</protein>
<dbReference type="GO" id="GO:0004477">
    <property type="term" value="F:methenyltetrahydrofolate cyclohydrolase activity"/>
    <property type="evidence" value="ECO:0007669"/>
    <property type="project" value="UniProtKB-UniRule"/>
</dbReference>
<dbReference type="PANTHER" id="PTHR48099">
    <property type="entry name" value="C-1-TETRAHYDROFOLATE SYNTHASE, CYTOPLASMIC-RELATED"/>
    <property type="match status" value="1"/>
</dbReference>
<comment type="subunit">
    <text evidence="2 11">Homodimer.</text>
</comment>
<dbReference type="Pfam" id="PF00763">
    <property type="entry name" value="THF_DHG_CYH"/>
    <property type="match status" value="1"/>
</dbReference>
<evidence type="ECO:0000259" key="13">
    <source>
        <dbReference type="Pfam" id="PF02882"/>
    </source>
</evidence>
<proteinExistence type="inferred from homology"/>
<evidence type="ECO:0000256" key="4">
    <source>
        <dbReference type="ARBA" id="ARBA00022755"/>
    </source>
</evidence>
<evidence type="ECO:0000313" key="14">
    <source>
        <dbReference type="EMBL" id="OGY23899.1"/>
    </source>
</evidence>